<feature type="compositionally biased region" description="Low complexity" evidence="1">
    <location>
        <begin position="97"/>
        <end position="107"/>
    </location>
</feature>
<evidence type="ECO:0000256" key="1">
    <source>
        <dbReference type="SAM" id="MobiDB-lite"/>
    </source>
</evidence>
<dbReference type="Proteomes" id="UP000652761">
    <property type="component" value="Unassembled WGS sequence"/>
</dbReference>
<comment type="caution">
    <text evidence="3">The sequence shown here is derived from an EMBL/GenBank/DDBJ whole genome shotgun (WGS) entry which is preliminary data.</text>
</comment>
<keyword evidence="2" id="KW-0732">Signal</keyword>
<keyword evidence="4" id="KW-1185">Reference proteome</keyword>
<feature type="compositionally biased region" description="Low complexity" evidence="1">
    <location>
        <begin position="137"/>
        <end position="148"/>
    </location>
</feature>
<evidence type="ECO:0000313" key="4">
    <source>
        <dbReference type="Proteomes" id="UP000652761"/>
    </source>
</evidence>
<dbReference type="AlphaFoldDB" id="A0A843VUQ8"/>
<feature type="non-terminal residue" evidence="3">
    <location>
        <position position="1"/>
    </location>
</feature>
<protein>
    <submittedName>
        <fullName evidence="3">Uncharacterized protein</fullName>
    </submittedName>
</protein>
<name>A0A843VUQ8_COLES</name>
<feature type="chain" id="PRO_5032596894" evidence="2">
    <location>
        <begin position="16"/>
        <end position="176"/>
    </location>
</feature>
<organism evidence="3 4">
    <name type="scientific">Colocasia esculenta</name>
    <name type="common">Wild taro</name>
    <name type="synonym">Arum esculentum</name>
    <dbReference type="NCBI Taxonomy" id="4460"/>
    <lineage>
        <taxon>Eukaryota</taxon>
        <taxon>Viridiplantae</taxon>
        <taxon>Streptophyta</taxon>
        <taxon>Embryophyta</taxon>
        <taxon>Tracheophyta</taxon>
        <taxon>Spermatophyta</taxon>
        <taxon>Magnoliopsida</taxon>
        <taxon>Liliopsida</taxon>
        <taxon>Araceae</taxon>
        <taxon>Aroideae</taxon>
        <taxon>Colocasieae</taxon>
        <taxon>Colocasia</taxon>
    </lineage>
</organism>
<feature type="region of interest" description="Disordered" evidence="1">
    <location>
        <begin position="59"/>
        <end position="176"/>
    </location>
</feature>
<evidence type="ECO:0000256" key="2">
    <source>
        <dbReference type="SAM" id="SignalP"/>
    </source>
</evidence>
<gene>
    <name evidence="3" type="ORF">Taro_031469</name>
</gene>
<feature type="compositionally biased region" description="Basic residues" evidence="1">
    <location>
        <begin position="72"/>
        <end position="86"/>
    </location>
</feature>
<feature type="signal peptide" evidence="2">
    <location>
        <begin position="1"/>
        <end position="15"/>
    </location>
</feature>
<reference evidence="3" key="1">
    <citation type="submission" date="2017-07" db="EMBL/GenBank/DDBJ databases">
        <title>Taro Niue Genome Assembly and Annotation.</title>
        <authorList>
            <person name="Atibalentja N."/>
            <person name="Keating K."/>
            <person name="Fields C.J."/>
        </authorList>
    </citation>
    <scope>NUCLEOTIDE SEQUENCE</scope>
    <source>
        <strain evidence="3">Niue_2</strain>
        <tissue evidence="3">Leaf</tissue>
    </source>
</reference>
<dbReference type="EMBL" id="NMUH01002233">
    <property type="protein sequence ID" value="MQL98756.1"/>
    <property type="molecule type" value="Genomic_DNA"/>
</dbReference>
<evidence type="ECO:0000313" key="3">
    <source>
        <dbReference type="EMBL" id="MQL98756.1"/>
    </source>
</evidence>
<accession>A0A843VUQ8</accession>
<proteinExistence type="predicted"/>
<sequence>SLLFLLLSVFPFPFAVRPLPDLVCAKQGREEGRGTRPPSSFSLPDGDAAREVRHQGFKETAAATRPSSTRRQGFKQQRRGRAARGRRWLEQRRRGRAAAARAVAARSSRGDRRHQRRGLVAAATVGTPASGRGGCWALLPPFASSPSSCCGGTSREGQARQKSGATNAPHETGVRE</sequence>